<protein>
    <submittedName>
        <fullName evidence="10">Mitochondrial inner membrane protein oxa1</fullName>
    </submittedName>
</protein>
<evidence type="ECO:0000256" key="7">
    <source>
        <dbReference type="SAM" id="Phobius"/>
    </source>
</evidence>
<evidence type="ECO:0000256" key="5">
    <source>
        <dbReference type="ARBA" id="ARBA00023136"/>
    </source>
</evidence>
<comment type="similarity">
    <text evidence="6">Belongs to the OXA1/ALB3/YidC family.</text>
</comment>
<keyword evidence="4 7" id="KW-1133">Transmembrane helix</keyword>
<accession>A0A830C1H4</accession>
<feature type="domain" description="Membrane insertase YidC/Oxa/ALB C-terminal" evidence="8">
    <location>
        <begin position="10"/>
        <end position="125"/>
    </location>
</feature>
<evidence type="ECO:0000256" key="6">
    <source>
        <dbReference type="RuleBase" id="RU003945"/>
    </source>
</evidence>
<gene>
    <name evidence="10" type="ORF">PHJA_001164300</name>
</gene>
<dbReference type="InterPro" id="IPR001708">
    <property type="entry name" value="YidC/ALB3/OXA1/COX18"/>
</dbReference>
<keyword evidence="11" id="KW-1185">Reference proteome</keyword>
<dbReference type="PANTHER" id="PTHR12428:SF34">
    <property type="entry name" value="MITOCHONDRIAL INNER MEMBRANE PROTEIN OXA1-LIKE"/>
    <property type="match status" value="1"/>
</dbReference>
<comment type="similarity">
    <text evidence="2">Belongs to the OXA1/ALB3/YidC (TC 2.A.9.2) family.</text>
</comment>
<dbReference type="CDD" id="cd20069">
    <property type="entry name" value="5TM_Oxa1-like"/>
    <property type="match status" value="1"/>
</dbReference>
<evidence type="ECO:0000313" key="10">
    <source>
        <dbReference type="EMBL" id="GFP90204.1"/>
    </source>
</evidence>
<sequence>MSPAAVVDGQTRMKKLFNEYGVTPFTPLRGLLISAPIFASFFFAINNMAEKVPSFKEGGIFWFTDLTTADTMYIFSVLTALTFWITVECHAEEGLDGNPTAGTIKMVSRVFTALTIPLTASFPKAIFREGVKIEHEKKLSSLQSQEYKGNEAKLDKTKTTIKRLQSLIVVMSQAVSMTSSAIIGLRDSDLVPELVELCHG</sequence>
<dbReference type="GO" id="GO:0032979">
    <property type="term" value="P:protein insertion into mitochondrial inner membrane from matrix"/>
    <property type="evidence" value="ECO:0007669"/>
    <property type="project" value="TreeGrafter"/>
</dbReference>
<organism evidence="10 11">
    <name type="scientific">Phtheirospermum japonicum</name>
    <dbReference type="NCBI Taxonomy" id="374723"/>
    <lineage>
        <taxon>Eukaryota</taxon>
        <taxon>Viridiplantae</taxon>
        <taxon>Streptophyta</taxon>
        <taxon>Embryophyta</taxon>
        <taxon>Tracheophyta</taxon>
        <taxon>Spermatophyta</taxon>
        <taxon>Magnoliopsida</taxon>
        <taxon>eudicotyledons</taxon>
        <taxon>Gunneridae</taxon>
        <taxon>Pentapetalae</taxon>
        <taxon>asterids</taxon>
        <taxon>lamiids</taxon>
        <taxon>Lamiales</taxon>
        <taxon>Orobanchaceae</taxon>
        <taxon>Orobanchaceae incertae sedis</taxon>
        <taxon>Phtheirospermum</taxon>
    </lineage>
</organism>
<dbReference type="Pfam" id="PF02096">
    <property type="entry name" value="60KD_IMP"/>
    <property type="match status" value="1"/>
</dbReference>
<dbReference type="GO" id="GO:0005743">
    <property type="term" value="C:mitochondrial inner membrane"/>
    <property type="evidence" value="ECO:0007669"/>
    <property type="project" value="TreeGrafter"/>
</dbReference>
<evidence type="ECO:0000259" key="8">
    <source>
        <dbReference type="Pfam" id="PF02096"/>
    </source>
</evidence>
<dbReference type="InterPro" id="IPR028055">
    <property type="entry name" value="YidC/Oxa/ALB_C"/>
</dbReference>
<comment type="caution">
    <text evidence="10">The sequence shown here is derived from an EMBL/GenBank/DDBJ whole genome shotgun (WGS) entry which is preliminary data.</text>
</comment>
<feature type="domain" description="DUF632" evidence="9">
    <location>
        <begin position="128"/>
        <end position="200"/>
    </location>
</feature>
<evidence type="ECO:0000256" key="2">
    <source>
        <dbReference type="ARBA" id="ARBA00010583"/>
    </source>
</evidence>
<comment type="subcellular location">
    <subcellularLocation>
        <location evidence="1 6">Membrane</location>
        <topology evidence="1 6">Multi-pass membrane protein</topology>
    </subcellularLocation>
</comment>
<dbReference type="EMBL" id="BMAC01000212">
    <property type="protein sequence ID" value="GFP90204.1"/>
    <property type="molecule type" value="Genomic_DNA"/>
</dbReference>
<dbReference type="InterPro" id="IPR006867">
    <property type="entry name" value="DUF632"/>
</dbReference>
<dbReference type="AlphaFoldDB" id="A0A830C1H4"/>
<dbReference type="Proteomes" id="UP000653305">
    <property type="component" value="Unassembled WGS sequence"/>
</dbReference>
<dbReference type="OrthoDB" id="2148490at2759"/>
<evidence type="ECO:0000313" key="11">
    <source>
        <dbReference type="Proteomes" id="UP000653305"/>
    </source>
</evidence>
<feature type="transmembrane region" description="Helical" evidence="7">
    <location>
        <begin position="60"/>
        <end position="86"/>
    </location>
</feature>
<evidence type="ECO:0000259" key="9">
    <source>
        <dbReference type="Pfam" id="PF04782"/>
    </source>
</evidence>
<reference evidence="10" key="1">
    <citation type="submission" date="2020-07" db="EMBL/GenBank/DDBJ databases">
        <title>Ethylene signaling mediates host invasion by parasitic plants.</title>
        <authorList>
            <person name="Yoshida S."/>
        </authorList>
    </citation>
    <scope>NUCLEOTIDE SEQUENCE</scope>
    <source>
        <strain evidence="10">Okayama</strain>
    </source>
</reference>
<evidence type="ECO:0000256" key="4">
    <source>
        <dbReference type="ARBA" id="ARBA00022989"/>
    </source>
</evidence>
<feature type="transmembrane region" description="Helical" evidence="7">
    <location>
        <begin position="28"/>
        <end position="48"/>
    </location>
</feature>
<evidence type="ECO:0000256" key="1">
    <source>
        <dbReference type="ARBA" id="ARBA00004141"/>
    </source>
</evidence>
<name>A0A830C1H4_9LAMI</name>
<dbReference type="Pfam" id="PF04782">
    <property type="entry name" value="DUF632"/>
    <property type="match status" value="1"/>
</dbReference>
<proteinExistence type="inferred from homology"/>
<dbReference type="PANTHER" id="PTHR12428">
    <property type="entry name" value="OXA1"/>
    <property type="match status" value="1"/>
</dbReference>
<keyword evidence="3 6" id="KW-0812">Transmembrane</keyword>
<dbReference type="GO" id="GO:0032977">
    <property type="term" value="F:membrane insertase activity"/>
    <property type="evidence" value="ECO:0007669"/>
    <property type="project" value="InterPro"/>
</dbReference>
<evidence type="ECO:0000256" key="3">
    <source>
        <dbReference type="ARBA" id="ARBA00022692"/>
    </source>
</evidence>
<keyword evidence="5 7" id="KW-0472">Membrane</keyword>